<accession>A0A0E4FU34</accession>
<dbReference type="Proteomes" id="UP000063308">
    <property type="component" value="Chromosome"/>
</dbReference>
<evidence type="ECO:0000313" key="2">
    <source>
        <dbReference type="Proteomes" id="UP000063308"/>
    </source>
</evidence>
<evidence type="ECO:0000313" key="1">
    <source>
        <dbReference type="EMBL" id="BAR55724.1"/>
    </source>
</evidence>
<organism evidence="1 2">
    <name type="scientific">Bradyrhizobium diazoefficiens</name>
    <dbReference type="NCBI Taxonomy" id="1355477"/>
    <lineage>
        <taxon>Bacteria</taxon>
        <taxon>Pseudomonadati</taxon>
        <taxon>Pseudomonadota</taxon>
        <taxon>Alphaproteobacteria</taxon>
        <taxon>Hyphomicrobiales</taxon>
        <taxon>Nitrobacteraceae</taxon>
        <taxon>Bradyrhizobium</taxon>
    </lineage>
</organism>
<protein>
    <submittedName>
        <fullName evidence="1">Uncharacterized protein</fullName>
    </submittedName>
</protein>
<gene>
    <name evidence="1" type="ORF">NK6_2543</name>
</gene>
<dbReference type="AlphaFoldDB" id="A0A0E4FU34"/>
<reference evidence="1 2" key="1">
    <citation type="submission" date="2014-11" db="EMBL/GenBank/DDBJ databases">
        <title>Symbiosis island explosion on the genome of extra-slow-growing strains of soybean bradyrhizobia with massive insertion sequences.</title>
        <authorList>
            <person name="Iida T."/>
            <person name="Minamisawa K."/>
        </authorList>
    </citation>
    <scope>NUCLEOTIDE SEQUENCE [LARGE SCALE GENOMIC DNA]</scope>
    <source>
        <strain evidence="1 2">NK6</strain>
    </source>
</reference>
<dbReference type="EMBL" id="AP014685">
    <property type="protein sequence ID" value="BAR55724.1"/>
    <property type="molecule type" value="Genomic_DNA"/>
</dbReference>
<name>A0A0E4FU34_9BRAD</name>
<sequence length="78" mass="8858">MERIPPATTCVGDKITQLKLFEGMEALQKQDTLFLFDLDSLFGRIGMDRRSICAAPQYCGKDNRMGQISHVHMSILIR</sequence>
<proteinExistence type="predicted"/>